<evidence type="ECO:0000313" key="10">
    <source>
        <dbReference type="EMBL" id="HHJ64409.1"/>
    </source>
</evidence>
<evidence type="ECO:0000256" key="4">
    <source>
        <dbReference type="ARBA" id="ARBA00022448"/>
    </source>
</evidence>
<feature type="domain" description="Flagellar assembly protein FliH/Type III secretion system HrpE" evidence="9">
    <location>
        <begin position="89"/>
        <end position="206"/>
    </location>
</feature>
<dbReference type="GO" id="GO:0005829">
    <property type="term" value="C:cytosol"/>
    <property type="evidence" value="ECO:0007669"/>
    <property type="project" value="TreeGrafter"/>
</dbReference>
<dbReference type="PANTHER" id="PTHR34982">
    <property type="entry name" value="YOP PROTEINS TRANSLOCATION PROTEIN L"/>
    <property type="match status" value="1"/>
</dbReference>
<dbReference type="InterPro" id="IPR051472">
    <property type="entry name" value="T3SS_Stator/FliH"/>
</dbReference>
<comment type="similarity">
    <text evidence="2">Belongs to the FliH family.</text>
</comment>
<dbReference type="InterPro" id="IPR018035">
    <property type="entry name" value="Flagellar_FliH/T3SS_HrpE"/>
</dbReference>
<evidence type="ECO:0000256" key="1">
    <source>
        <dbReference type="ARBA" id="ARBA00003041"/>
    </source>
</evidence>
<evidence type="ECO:0000256" key="3">
    <source>
        <dbReference type="ARBA" id="ARBA00016507"/>
    </source>
</evidence>
<keyword evidence="6" id="KW-0653">Protein transport</keyword>
<evidence type="ECO:0000256" key="8">
    <source>
        <dbReference type="SAM" id="Coils"/>
    </source>
</evidence>
<gene>
    <name evidence="10" type="ORF">ENJ61_05820</name>
</gene>
<dbReference type="AlphaFoldDB" id="A0A7C5L3J0"/>
<evidence type="ECO:0000256" key="6">
    <source>
        <dbReference type="ARBA" id="ARBA00022927"/>
    </source>
</evidence>
<dbReference type="PANTHER" id="PTHR34982:SF1">
    <property type="entry name" value="FLAGELLAR ASSEMBLY PROTEIN FLIH"/>
    <property type="match status" value="1"/>
</dbReference>
<comment type="function">
    <text evidence="1">Needed for flagellar regrowth and assembly.</text>
</comment>
<evidence type="ECO:0000256" key="5">
    <source>
        <dbReference type="ARBA" id="ARBA00022795"/>
    </source>
</evidence>
<comment type="caution">
    <text evidence="10">The sequence shown here is derived from an EMBL/GenBank/DDBJ whole genome shotgun (WGS) entry which is preliminary data.</text>
</comment>
<keyword evidence="7" id="KW-1006">Bacterial flagellum protein export</keyword>
<dbReference type="Pfam" id="PF02108">
    <property type="entry name" value="FliH"/>
    <property type="match status" value="1"/>
</dbReference>
<feature type="coiled-coil region" evidence="8">
    <location>
        <begin position="18"/>
        <end position="108"/>
    </location>
</feature>
<sequence length="228" mass="26782">MSKEFRPIFRVGNPTSQIAEFRSDIQKLTEERNRLERELSRLLKRLQELEGENTGLREEIKNLRERLQEKEEELERVSKNLADRENVRRMAEELADKVTQQLRGLKDSLRNDFVHIAREVIREFLMTDVLPKEEVVTKVLEEVFTRVTDLKGSVKVYLNPQNVDGAYEFTGAFNDKISGRIEIEILTDSSLREGEVVIETPKFVIERKHDEILEEIFREVLKRVLEGS</sequence>
<dbReference type="GO" id="GO:0044781">
    <property type="term" value="P:bacterial-type flagellum organization"/>
    <property type="evidence" value="ECO:0007669"/>
    <property type="project" value="UniProtKB-KW"/>
</dbReference>
<proteinExistence type="inferred from homology"/>
<reference evidence="10" key="1">
    <citation type="journal article" date="2020" name="mSystems">
        <title>Genome- and Community-Level Interaction Insights into Carbon Utilization and Element Cycling Functions of Hydrothermarchaeota in Hydrothermal Sediment.</title>
        <authorList>
            <person name="Zhou Z."/>
            <person name="Liu Y."/>
            <person name="Xu W."/>
            <person name="Pan J."/>
            <person name="Luo Z.H."/>
            <person name="Li M."/>
        </authorList>
    </citation>
    <scope>NUCLEOTIDE SEQUENCE [LARGE SCALE GENOMIC DNA]</scope>
    <source>
        <strain evidence="10">HyVt-501</strain>
    </source>
</reference>
<dbReference type="EMBL" id="DRNB01000208">
    <property type="protein sequence ID" value="HHJ64409.1"/>
    <property type="molecule type" value="Genomic_DNA"/>
</dbReference>
<keyword evidence="8" id="KW-0175">Coiled coil</keyword>
<evidence type="ECO:0000259" key="9">
    <source>
        <dbReference type="Pfam" id="PF02108"/>
    </source>
</evidence>
<dbReference type="Proteomes" id="UP000885792">
    <property type="component" value="Unassembled WGS sequence"/>
</dbReference>
<dbReference type="Gene3D" id="1.10.287.1490">
    <property type="match status" value="1"/>
</dbReference>
<evidence type="ECO:0000256" key="2">
    <source>
        <dbReference type="ARBA" id="ARBA00006602"/>
    </source>
</evidence>
<keyword evidence="4" id="KW-0813">Transport</keyword>
<protein>
    <recommendedName>
        <fullName evidence="3">Flagellar assembly protein FliH</fullName>
    </recommendedName>
</protein>
<evidence type="ECO:0000256" key="7">
    <source>
        <dbReference type="ARBA" id="ARBA00023225"/>
    </source>
</evidence>
<dbReference type="GO" id="GO:0015031">
    <property type="term" value="P:protein transport"/>
    <property type="evidence" value="ECO:0007669"/>
    <property type="project" value="UniProtKB-KW"/>
</dbReference>
<keyword evidence="5" id="KW-1005">Bacterial flagellum biogenesis</keyword>
<organism evidence="10">
    <name type="scientific">Aquifex aeolicus</name>
    <dbReference type="NCBI Taxonomy" id="63363"/>
    <lineage>
        <taxon>Bacteria</taxon>
        <taxon>Pseudomonadati</taxon>
        <taxon>Aquificota</taxon>
        <taxon>Aquificia</taxon>
        <taxon>Aquificales</taxon>
        <taxon>Aquificaceae</taxon>
        <taxon>Aquifex</taxon>
    </lineage>
</organism>
<accession>A0A7C5L3J0</accession>
<dbReference type="SUPFAM" id="SSF57997">
    <property type="entry name" value="Tropomyosin"/>
    <property type="match status" value="1"/>
</dbReference>
<name>A0A7C5L3J0_AQUAO</name>